<evidence type="ECO:0000259" key="16">
    <source>
        <dbReference type="PROSITE" id="PS50113"/>
    </source>
</evidence>
<evidence type="ECO:0000256" key="9">
    <source>
        <dbReference type="ARBA" id="ARBA00064003"/>
    </source>
</evidence>
<evidence type="ECO:0000259" key="13">
    <source>
        <dbReference type="PROSITE" id="PS50109"/>
    </source>
</evidence>
<dbReference type="PROSITE" id="PS50109">
    <property type="entry name" value="HIS_KIN"/>
    <property type="match status" value="1"/>
</dbReference>
<dbReference type="SMART" id="SM00448">
    <property type="entry name" value="REC"/>
    <property type="match status" value="1"/>
</dbReference>
<feature type="domain" description="Histidine kinase" evidence="13">
    <location>
        <begin position="154"/>
        <end position="375"/>
    </location>
</feature>
<comment type="subunit">
    <text evidence="9">At low DSF concentrations, interacts with RpfF.</text>
</comment>
<evidence type="ECO:0000256" key="3">
    <source>
        <dbReference type="ARBA" id="ARBA00022553"/>
    </source>
</evidence>
<organism evidence="17 18">
    <name type="scientific">Tectimicrobiota bacterium</name>
    <dbReference type="NCBI Taxonomy" id="2528274"/>
    <lineage>
        <taxon>Bacteria</taxon>
        <taxon>Pseudomonadati</taxon>
        <taxon>Nitrospinota/Tectimicrobiota group</taxon>
        <taxon>Candidatus Tectimicrobiota</taxon>
    </lineage>
</organism>
<dbReference type="InterPro" id="IPR003661">
    <property type="entry name" value="HisK_dim/P_dom"/>
</dbReference>
<proteinExistence type="predicted"/>
<dbReference type="EMBL" id="VGLS01000149">
    <property type="protein sequence ID" value="MBM3223476.1"/>
    <property type="molecule type" value="Genomic_DNA"/>
</dbReference>
<dbReference type="InterPro" id="IPR005467">
    <property type="entry name" value="His_kinase_dom"/>
</dbReference>
<evidence type="ECO:0000313" key="17">
    <source>
        <dbReference type="EMBL" id="MBM3223476.1"/>
    </source>
</evidence>
<feature type="coiled-coil region" evidence="12">
    <location>
        <begin position="106"/>
        <end position="140"/>
    </location>
</feature>
<dbReference type="CDD" id="cd00130">
    <property type="entry name" value="PAS"/>
    <property type="match status" value="1"/>
</dbReference>
<feature type="domain" description="PAC" evidence="16">
    <location>
        <begin position="66"/>
        <end position="118"/>
    </location>
</feature>
<dbReference type="FunFam" id="1.10.287.130:FF:000002">
    <property type="entry name" value="Two-component osmosensing histidine kinase"/>
    <property type="match status" value="1"/>
</dbReference>
<keyword evidence="12" id="KW-0175">Coiled coil</keyword>
<feature type="domain" description="PAS" evidence="15">
    <location>
        <begin position="1"/>
        <end position="39"/>
    </location>
</feature>
<comment type="caution">
    <text evidence="17">The sequence shown here is derived from an EMBL/GenBank/DDBJ whole genome shotgun (WGS) entry which is preliminary data.</text>
</comment>
<evidence type="ECO:0000256" key="11">
    <source>
        <dbReference type="PROSITE-ProRule" id="PRU00169"/>
    </source>
</evidence>
<dbReference type="CDD" id="cd00082">
    <property type="entry name" value="HisKA"/>
    <property type="match status" value="1"/>
</dbReference>
<dbReference type="GO" id="GO:0005524">
    <property type="term" value="F:ATP binding"/>
    <property type="evidence" value="ECO:0007669"/>
    <property type="project" value="UniProtKB-KW"/>
</dbReference>
<name>A0A937VYL1_UNCTE</name>
<dbReference type="Gene3D" id="3.30.565.10">
    <property type="entry name" value="Histidine kinase-like ATPase, C-terminal domain"/>
    <property type="match status" value="1"/>
</dbReference>
<dbReference type="SUPFAM" id="SSF47384">
    <property type="entry name" value="Homodimeric domain of signal transducing histidine kinase"/>
    <property type="match status" value="1"/>
</dbReference>
<dbReference type="PRINTS" id="PR00344">
    <property type="entry name" value="BCTRLSENSOR"/>
</dbReference>
<dbReference type="PROSITE" id="PS50112">
    <property type="entry name" value="PAS"/>
    <property type="match status" value="1"/>
</dbReference>
<gene>
    <name evidence="17" type="ORF">FJZ47_06725</name>
</gene>
<dbReference type="Proteomes" id="UP000712673">
    <property type="component" value="Unassembled WGS sequence"/>
</dbReference>
<dbReference type="SMART" id="SM00387">
    <property type="entry name" value="HATPase_c"/>
    <property type="match status" value="1"/>
</dbReference>
<dbReference type="Pfam" id="PF00512">
    <property type="entry name" value="HisKA"/>
    <property type="match status" value="1"/>
</dbReference>
<dbReference type="SUPFAM" id="SSF55874">
    <property type="entry name" value="ATPase domain of HSP90 chaperone/DNA topoisomerase II/histidine kinase"/>
    <property type="match status" value="1"/>
</dbReference>
<dbReference type="Pfam" id="PF08448">
    <property type="entry name" value="PAS_4"/>
    <property type="match status" value="1"/>
</dbReference>
<dbReference type="CDD" id="cd16922">
    <property type="entry name" value="HATPase_EvgS-ArcB-TorS-like"/>
    <property type="match status" value="1"/>
</dbReference>
<evidence type="ECO:0000256" key="4">
    <source>
        <dbReference type="ARBA" id="ARBA00022679"/>
    </source>
</evidence>
<keyword evidence="4" id="KW-0808">Transferase</keyword>
<dbReference type="InterPro" id="IPR011006">
    <property type="entry name" value="CheY-like_superfamily"/>
</dbReference>
<dbReference type="PANTHER" id="PTHR45339:SF1">
    <property type="entry name" value="HYBRID SIGNAL TRANSDUCTION HISTIDINE KINASE J"/>
    <property type="match status" value="1"/>
</dbReference>
<dbReference type="InterPro" id="IPR013656">
    <property type="entry name" value="PAS_4"/>
</dbReference>
<dbReference type="PROSITE" id="PS50113">
    <property type="entry name" value="PAC"/>
    <property type="match status" value="1"/>
</dbReference>
<protein>
    <recommendedName>
        <fullName evidence="10">Sensory/regulatory protein RpfC</fullName>
        <ecNumber evidence="2">2.7.13.3</ecNumber>
    </recommendedName>
</protein>
<dbReference type="NCBIfam" id="TIGR00229">
    <property type="entry name" value="sensory_box"/>
    <property type="match status" value="1"/>
</dbReference>
<keyword evidence="8" id="KW-0902">Two-component regulatory system</keyword>
<sequence length="583" mass="63037">MKQSHEAILTCDVHGIITSWNTAAERLLGYGAAEAVGRSIREVHLQHLSDTAFAQVLARIQAGQASTSEEQRVNSAGERIYVSWTTAPLLDEQSQVIGEIGIARDITALQQAQELLRRHNEALEVRVQERTAELAQAKDVAEVASRAKSEFLATMSHEIRTPMNGVIGMTTLLLATTLSSEQREYASIIQRSGEALLTLINDILDFSKIEAGKMCLETTDFDLHAMVEDVLELLAEQAAGKGLELAGWCQVDVPTWAAGDVGRLRQILTNLVGNAVKFTERGEVVVRTTLVEHGADTMVIRFAVTDTGIGIPPAVQQRLCQAFSQADSSTTRKYGGTGLGLAISQRLATMMGGTIGVESTPGEGSTFWFTVRLAPCQTPHRPVYESCPGFQGLRVLCVDDHATNRLILENQLRAWGLHVDGVADGASALVQLQTASAQGQPYALGILDYQMPEMDGLQLAQAIKTDPVLAPLPLVMLSSRGQREQGMAVPPETIAAFLTKPVRHVHLYRCLQSIAGAAARGADATPAKRYPEAVQTVGRTRVLLVEDNVVNQQVAVRVLEKAGYQVDVAADGHTALDRFRDGL</sequence>
<feature type="modified residue" description="4-aspartylphosphate" evidence="11">
    <location>
        <position position="448"/>
    </location>
</feature>
<evidence type="ECO:0000256" key="1">
    <source>
        <dbReference type="ARBA" id="ARBA00000085"/>
    </source>
</evidence>
<evidence type="ECO:0000313" key="18">
    <source>
        <dbReference type="Proteomes" id="UP000712673"/>
    </source>
</evidence>
<dbReference type="InterPro" id="IPR001789">
    <property type="entry name" value="Sig_transdc_resp-reg_receiver"/>
</dbReference>
<dbReference type="SMART" id="SM00388">
    <property type="entry name" value="HisKA"/>
    <property type="match status" value="1"/>
</dbReference>
<dbReference type="Gene3D" id="3.30.450.20">
    <property type="entry name" value="PAS domain"/>
    <property type="match status" value="1"/>
</dbReference>
<keyword evidence="6" id="KW-0418">Kinase</keyword>
<dbReference type="FunFam" id="3.30.565.10:FF:000010">
    <property type="entry name" value="Sensor histidine kinase RcsC"/>
    <property type="match status" value="1"/>
</dbReference>
<dbReference type="Pfam" id="PF02518">
    <property type="entry name" value="HATPase_c"/>
    <property type="match status" value="1"/>
</dbReference>
<reference evidence="17" key="1">
    <citation type="submission" date="2019-03" db="EMBL/GenBank/DDBJ databases">
        <title>Lake Tanganyika Metagenome-Assembled Genomes (MAGs).</title>
        <authorList>
            <person name="Tran P."/>
        </authorList>
    </citation>
    <scope>NUCLEOTIDE SEQUENCE</scope>
    <source>
        <strain evidence="17">K_DeepCast_65m_m2_066</strain>
    </source>
</reference>
<dbReference type="EC" id="2.7.13.3" evidence="2"/>
<dbReference type="Gene3D" id="1.10.287.130">
    <property type="match status" value="1"/>
</dbReference>
<dbReference type="InterPro" id="IPR004358">
    <property type="entry name" value="Sig_transdc_His_kin-like_C"/>
</dbReference>
<dbReference type="InterPro" id="IPR036097">
    <property type="entry name" value="HisK_dim/P_sf"/>
</dbReference>
<accession>A0A937VYL1</accession>
<dbReference type="InterPro" id="IPR003594">
    <property type="entry name" value="HATPase_dom"/>
</dbReference>
<dbReference type="CDD" id="cd17546">
    <property type="entry name" value="REC_hyHK_CKI1_RcsC-like"/>
    <property type="match status" value="1"/>
</dbReference>
<evidence type="ECO:0000256" key="5">
    <source>
        <dbReference type="ARBA" id="ARBA00022741"/>
    </source>
</evidence>
<dbReference type="InterPro" id="IPR035965">
    <property type="entry name" value="PAS-like_dom_sf"/>
</dbReference>
<dbReference type="InterPro" id="IPR000700">
    <property type="entry name" value="PAS-assoc_C"/>
</dbReference>
<comment type="catalytic activity">
    <reaction evidence="1">
        <text>ATP + protein L-histidine = ADP + protein N-phospho-L-histidine.</text>
        <dbReference type="EC" id="2.7.13.3"/>
    </reaction>
</comment>
<dbReference type="InterPro" id="IPR000014">
    <property type="entry name" value="PAS"/>
</dbReference>
<feature type="domain" description="Response regulatory" evidence="14">
    <location>
        <begin position="541"/>
        <end position="583"/>
    </location>
</feature>
<dbReference type="PROSITE" id="PS50110">
    <property type="entry name" value="RESPONSE_REGULATORY"/>
    <property type="match status" value="2"/>
</dbReference>
<dbReference type="SUPFAM" id="SSF52172">
    <property type="entry name" value="CheY-like"/>
    <property type="match status" value="2"/>
</dbReference>
<keyword evidence="5" id="KW-0547">Nucleotide-binding</keyword>
<evidence type="ECO:0000256" key="12">
    <source>
        <dbReference type="SAM" id="Coils"/>
    </source>
</evidence>
<evidence type="ECO:0000259" key="14">
    <source>
        <dbReference type="PROSITE" id="PS50110"/>
    </source>
</evidence>
<dbReference type="SUPFAM" id="SSF55785">
    <property type="entry name" value="PYP-like sensor domain (PAS domain)"/>
    <property type="match status" value="1"/>
</dbReference>
<evidence type="ECO:0000256" key="2">
    <source>
        <dbReference type="ARBA" id="ARBA00012438"/>
    </source>
</evidence>
<evidence type="ECO:0000259" key="15">
    <source>
        <dbReference type="PROSITE" id="PS50112"/>
    </source>
</evidence>
<keyword evidence="7" id="KW-0067">ATP-binding</keyword>
<evidence type="ECO:0000256" key="8">
    <source>
        <dbReference type="ARBA" id="ARBA00023012"/>
    </source>
</evidence>
<dbReference type="InterPro" id="IPR036890">
    <property type="entry name" value="HATPase_C_sf"/>
</dbReference>
<keyword evidence="3 11" id="KW-0597">Phosphoprotein</keyword>
<dbReference type="PANTHER" id="PTHR45339">
    <property type="entry name" value="HYBRID SIGNAL TRANSDUCTION HISTIDINE KINASE J"/>
    <property type="match status" value="1"/>
</dbReference>
<dbReference type="AlphaFoldDB" id="A0A937VYL1"/>
<dbReference type="Gene3D" id="3.40.50.2300">
    <property type="match status" value="2"/>
</dbReference>
<dbReference type="GO" id="GO:0000155">
    <property type="term" value="F:phosphorelay sensor kinase activity"/>
    <property type="evidence" value="ECO:0007669"/>
    <property type="project" value="InterPro"/>
</dbReference>
<evidence type="ECO:0000256" key="10">
    <source>
        <dbReference type="ARBA" id="ARBA00068150"/>
    </source>
</evidence>
<dbReference type="Pfam" id="PF00072">
    <property type="entry name" value="Response_reg"/>
    <property type="match status" value="1"/>
</dbReference>
<feature type="domain" description="Response regulatory" evidence="14">
    <location>
        <begin position="394"/>
        <end position="515"/>
    </location>
</feature>
<evidence type="ECO:0000256" key="7">
    <source>
        <dbReference type="ARBA" id="ARBA00022840"/>
    </source>
</evidence>
<evidence type="ECO:0000256" key="6">
    <source>
        <dbReference type="ARBA" id="ARBA00022777"/>
    </source>
</evidence>
<comment type="caution">
    <text evidence="11">Lacks conserved residue(s) required for the propagation of feature annotation.</text>
</comment>